<dbReference type="Proteomes" id="UP000559027">
    <property type="component" value="Unassembled WGS sequence"/>
</dbReference>
<name>A0A8H5CTE5_9AGAR</name>
<accession>A0A8H5CTE5</accession>
<dbReference type="InterPro" id="IPR036259">
    <property type="entry name" value="MFS_trans_sf"/>
</dbReference>
<feature type="transmembrane region" description="Helical" evidence="6">
    <location>
        <begin position="26"/>
        <end position="50"/>
    </location>
</feature>
<dbReference type="OrthoDB" id="6730379at2759"/>
<dbReference type="PANTHER" id="PTHR43791:SF63">
    <property type="entry name" value="HIGH AFFINITY CYSTEINE TRANSPORTER"/>
    <property type="match status" value="1"/>
</dbReference>
<evidence type="ECO:0000256" key="4">
    <source>
        <dbReference type="ARBA" id="ARBA00022989"/>
    </source>
</evidence>
<evidence type="ECO:0000313" key="7">
    <source>
        <dbReference type="EMBL" id="KAF5347283.1"/>
    </source>
</evidence>
<sequence length="343" mass="38494">MSCNIFVWGVALGAHAACRNFAGLFVVRFLLGACEGSITAGFMIITSMFYTRNEQTVRVGWWYSPTTAWFLTEEERVNAVKRIKGNQAGVENKKFKKDQMIEAFLDPKTWLFALFAALDNVPSSFLNQRQIIVSSFGFTPLQTTLLGCVDGVIEIVTIFVGVTIAAKIANSRAYIAALFFVPDLIGVFLVNFLPWTNKVGLLFAVWTTELGTTAFVLVLAWVSSVTAGHTKKVTVNAILLSSYCIGNSVGPLMWQAKYKPRFRYTLASNHIPWAIMGACYFTCMLLVLILRFILDKENKRRDRETRDTTYDDVYMLHTKEDGCTEKIRIEKGVDESSQAICDQ</sequence>
<dbReference type="SUPFAM" id="SSF103473">
    <property type="entry name" value="MFS general substrate transporter"/>
    <property type="match status" value="1"/>
</dbReference>
<feature type="transmembrane region" description="Helical" evidence="6">
    <location>
        <begin position="199"/>
        <end position="221"/>
    </location>
</feature>
<keyword evidence="8" id="KW-1185">Reference proteome</keyword>
<keyword evidence="3 6" id="KW-0812">Transmembrane</keyword>
<evidence type="ECO:0000256" key="2">
    <source>
        <dbReference type="ARBA" id="ARBA00022448"/>
    </source>
</evidence>
<reference evidence="7 8" key="1">
    <citation type="journal article" date="2020" name="ISME J.">
        <title>Uncovering the hidden diversity of litter-decomposition mechanisms in mushroom-forming fungi.</title>
        <authorList>
            <person name="Floudas D."/>
            <person name="Bentzer J."/>
            <person name="Ahren D."/>
            <person name="Johansson T."/>
            <person name="Persson P."/>
            <person name="Tunlid A."/>
        </authorList>
    </citation>
    <scope>NUCLEOTIDE SEQUENCE [LARGE SCALE GENOMIC DNA]</scope>
    <source>
        <strain evidence="7 8">CBS 146.42</strain>
    </source>
</reference>
<dbReference type="GO" id="GO:0022857">
    <property type="term" value="F:transmembrane transporter activity"/>
    <property type="evidence" value="ECO:0007669"/>
    <property type="project" value="TreeGrafter"/>
</dbReference>
<dbReference type="EMBL" id="JAACJO010000026">
    <property type="protein sequence ID" value="KAF5347283.1"/>
    <property type="molecule type" value="Genomic_DNA"/>
</dbReference>
<feature type="transmembrane region" description="Helical" evidence="6">
    <location>
        <begin position="173"/>
        <end position="193"/>
    </location>
</feature>
<keyword evidence="5 6" id="KW-0472">Membrane</keyword>
<dbReference type="PANTHER" id="PTHR43791">
    <property type="entry name" value="PERMEASE-RELATED"/>
    <property type="match status" value="1"/>
</dbReference>
<evidence type="ECO:0000256" key="5">
    <source>
        <dbReference type="ARBA" id="ARBA00023136"/>
    </source>
</evidence>
<dbReference type="Gene3D" id="1.20.1250.20">
    <property type="entry name" value="MFS general substrate transporter like domains"/>
    <property type="match status" value="2"/>
</dbReference>
<comment type="subcellular location">
    <subcellularLocation>
        <location evidence="1">Membrane</location>
        <topology evidence="1">Multi-pass membrane protein</topology>
    </subcellularLocation>
</comment>
<feature type="transmembrane region" description="Helical" evidence="6">
    <location>
        <begin position="233"/>
        <end position="253"/>
    </location>
</feature>
<feature type="transmembrane region" description="Helical" evidence="6">
    <location>
        <begin position="273"/>
        <end position="294"/>
    </location>
</feature>
<keyword evidence="2" id="KW-0813">Transport</keyword>
<evidence type="ECO:0000256" key="3">
    <source>
        <dbReference type="ARBA" id="ARBA00022692"/>
    </source>
</evidence>
<organism evidence="7 8">
    <name type="scientific">Leucocoprinus leucothites</name>
    <dbReference type="NCBI Taxonomy" id="201217"/>
    <lineage>
        <taxon>Eukaryota</taxon>
        <taxon>Fungi</taxon>
        <taxon>Dikarya</taxon>
        <taxon>Basidiomycota</taxon>
        <taxon>Agaricomycotina</taxon>
        <taxon>Agaricomycetes</taxon>
        <taxon>Agaricomycetidae</taxon>
        <taxon>Agaricales</taxon>
        <taxon>Agaricineae</taxon>
        <taxon>Agaricaceae</taxon>
        <taxon>Leucocoprinus</taxon>
    </lineage>
</organism>
<dbReference type="AlphaFoldDB" id="A0A8H5CTE5"/>
<dbReference type="GO" id="GO:0016020">
    <property type="term" value="C:membrane"/>
    <property type="evidence" value="ECO:0007669"/>
    <property type="project" value="UniProtKB-SubCell"/>
</dbReference>
<proteinExistence type="predicted"/>
<evidence type="ECO:0000313" key="8">
    <source>
        <dbReference type="Proteomes" id="UP000559027"/>
    </source>
</evidence>
<protein>
    <submittedName>
        <fullName evidence="7">Uncharacterized protein</fullName>
    </submittedName>
</protein>
<gene>
    <name evidence="7" type="ORF">D9756_009992</name>
</gene>
<feature type="transmembrane region" description="Helical" evidence="6">
    <location>
        <begin position="141"/>
        <end position="166"/>
    </location>
</feature>
<evidence type="ECO:0000256" key="1">
    <source>
        <dbReference type="ARBA" id="ARBA00004141"/>
    </source>
</evidence>
<evidence type="ECO:0000256" key="6">
    <source>
        <dbReference type="SAM" id="Phobius"/>
    </source>
</evidence>
<comment type="caution">
    <text evidence="7">The sequence shown here is derived from an EMBL/GenBank/DDBJ whole genome shotgun (WGS) entry which is preliminary data.</text>
</comment>
<keyword evidence="4 6" id="KW-1133">Transmembrane helix</keyword>